<reference evidence="11 14" key="1">
    <citation type="journal article" date="2011" name="Nature">
        <title>The Medicago genome provides insight into the evolution of rhizobial symbioses.</title>
        <authorList>
            <person name="Young N.D."/>
            <person name="Debelle F."/>
            <person name="Oldroyd G.E."/>
            <person name="Geurts R."/>
            <person name="Cannon S.B."/>
            <person name="Udvardi M.K."/>
            <person name="Benedito V.A."/>
            <person name="Mayer K.F."/>
            <person name="Gouzy J."/>
            <person name="Schoof H."/>
            <person name="Van de Peer Y."/>
            <person name="Proost S."/>
            <person name="Cook D.R."/>
            <person name="Meyers B.C."/>
            <person name="Spannagl M."/>
            <person name="Cheung F."/>
            <person name="De Mita S."/>
            <person name="Krishnakumar V."/>
            <person name="Gundlach H."/>
            <person name="Zhou S."/>
            <person name="Mudge J."/>
            <person name="Bharti A.K."/>
            <person name="Murray J.D."/>
            <person name="Naoumkina M.A."/>
            <person name="Rosen B."/>
            <person name="Silverstein K.A."/>
            <person name="Tang H."/>
            <person name="Rombauts S."/>
            <person name="Zhao P.X."/>
            <person name="Zhou P."/>
            <person name="Barbe V."/>
            <person name="Bardou P."/>
            <person name="Bechner M."/>
            <person name="Bellec A."/>
            <person name="Berger A."/>
            <person name="Berges H."/>
            <person name="Bidwell S."/>
            <person name="Bisseling T."/>
            <person name="Choisne N."/>
            <person name="Couloux A."/>
            <person name="Denny R."/>
            <person name="Deshpande S."/>
            <person name="Dai X."/>
            <person name="Doyle J.J."/>
            <person name="Dudez A.M."/>
            <person name="Farmer A.D."/>
            <person name="Fouteau S."/>
            <person name="Franken C."/>
            <person name="Gibelin C."/>
            <person name="Gish J."/>
            <person name="Goldstein S."/>
            <person name="Gonzalez A.J."/>
            <person name="Green P.J."/>
            <person name="Hallab A."/>
            <person name="Hartog M."/>
            <person name="Hua A."/>
            <person name="Humphray S.J."/>
            <person name="Jeong D.H."/>
            <person name="Jing Y."/>
            <person name="Jocker A."/>
            <person name="Kenton S.M."/>
            <person name="Kim D.J."/>
            <person name="Klee K."/>
            <person name="Lai H."/>
            <person name="Lang C."/>
            <person name="Lin S."/>
            <person name="Macmil S.L."/>
            <person name="Magdelenat G."/>
            <person name="Matthews L."/>
            <person name="McCorrison J."/>
            <person name="Monaghan E.L."/>
            <person name="Mun J.H."/>
            <person name="Najar F.Z."/>
            <person name="Nicholson C."/>
            <person name="Noirot C."/>
            <person name="O'Bleness M."/>
            <person name="Paule C.R."/>
            <person name="Poulain J."/>
            <person name="Prion F."/>
            <person name="Qin B."/>
            <person name="Qu C."/>
            <person name="Retzel E.F."/>
            <person name="Riddle C."/>
            <person name="Sallet E."/>
            <person name="Samain S."/>
            <person name="Samson N."/>
            <person name="Sanders I."/>
            <person name="Saurat O."/>
            <person name="Scarpelli C."/>
            <person name="Schiex T."/>
            <person name="Segurens B."/>
            <person name="Severin A.J."/>
            <person name="Sherrier D.J."/>
            <person name="Shi R."/>
            <person name="Sims S."/>
            <person name="Singer S.R."/>
            <person name="Sinharoy S."/>
            <person name="Sterck L."/>
            <person name="Viollet A."/>
            <person name="Wang B.B."/>
            <person name="Wang K."/>
            <person name="Wang M."/>
            <person name="Wang X."/>
            <person name="Warfsmann J."/>
            <person name="Weissenbach J."/>
            <person name="White D.D."/>
            <person name="White J.D."/>
            <person name="Wiley G.B."/>
            <person name="Wincker P."/>
            <person name="Xing Y."/>
            <person name="Yang L."/>
            <person name="Yao Z."/>
            <person name="Ying F."/>
            <person name="Zhai J."/>
            <person name="Zhou L."/>
            <person name="Zuber A."/>
            <person name="Denarie J."/>
            <person name="Dixon R.A."/>
            <person name="May G.D."/>
            <person name="Schwartz D.C."/>
            <person name="Rogers J."/>
            <person name="Quetier F."/>
            <person name="Town C.D."/>
            <person name="Roe B.A."/>
        </authorList>
    </citation>
    <scope>NUCLEOTIDE SEQUENCE [LARGE SCALE GENOMIC DNA]</scope>
    <source>
        <strain evidence="11">A17</strain>
        <strain evidence="13 14">cv. Jemalong A17</strain>
    </source>
</reference>
<dbReference type="EnsemblPlants" id="AES71587">
    <property type="protein sequence ID" value="AES71587"/>
    <property type="gene ID" value="MTR_3g079590"/>
</dbReference>
<keyword evidence="8" id="KW-1015">Disulfide bond</keyword>
<evidence type="ECO:0000256" key="2">
    <source>
        <dbReference type="ARBA" id="ARBA00009431"/>
    </source>
</evidence>
<dbReference type="MEROPS" id="S10.A41"/>
<reference evidence="12" key="5">
    <citation type="journal article" date="2018" name="Nat. Plants">
        <title>Whole-genome landscape of Medicago truncatula symbiotic genes.</title>
        <authorList>
            <person name="Pecrix Y."/>
            <person name="Gamas P."/>
            <person name="Carrere S."/>
        </authorList>
    </citation>
    <scope>NUCLEOTIDE SEQUENCE</scope>
    <source>
        <tissue evidence="12">Leaves</tissue>
    </source>
</reference>
<reference evidence="11 14" key="2">
    <citation type="journal article" date="2014" name="BMC Genomics">
        <title>An improved genome release (version Mt4.0) for the model legume Medicago truncatula.</title>
        <authorList>
            <person name="Tang H."/>
            <person name="Krishnakumar V."/>
            <person name="Bidwell S."/>
            <person name="Rosen B."/>
            <person name="Chan A."/>
            <person name="Zhou S."/>
            <person name="Gentzbittel L."/>
            <person name="Childs K.L."/>
            <person name="Yandell M."/>
            <person name="Gundlach H."/>
            <person name="Mayer K.F."/>
            <person name="Schwartz D.C."/>
            <person name="Town C.D."/>
        </authorList>
    </citation>
    <scope>GENOME REANNOTATION</scope>
    <source>
        <strain evidence="13 14">cv. Jemalong A17</strain>
    </source>
</reference>
<dbReference type="InterPro" id="IPR001563">
    <property type="entry name" value="Peptidase_S10"/>
</dbReference>
<sequence>MKKVSLYACLLLNLSLLVIFPYSKASQADKLNEFILSRKSQNPPKTLSWEEGDALKTHSFSAAYVAPPQEELRLADKIVTLPGQPYGVNFDQYSGYVTVDPEAGRELFYYFVESPHNSYTKPLILWLNGGPGCSSLGYGAFEELGPFRVNSDGKTLYRNPYAWNEVANVLFLESPAGVGFSYSNTSSDYDNSGDKSTAKDAYVFLINWLERFPQYKTRDFYITGESYAGHYVPQLASTILYNNKLYNNTIINLKGISIGNAWIDDATNLKGIYDNLWTHALNSDQTHELIEKYCDFTKENVSAICNNATDKAFVETGKIDIYNIHAPLCHDSSLKNGSSTGYVSNDFDPCSDYYVTAYLNRPEVQKALHAKPTNWTHCTHLLTTWKDSPATVLPTVKYLIDSGIKLWIYSGDTDVVVPTTSSRYLINTLKLPINSAWRPWYSGKEIGGYVVGYKGLTFVTVRGAGHLVPSWQPERALTLISSFLYGILPSGSPSN</sequence>
<evidence type="ECO:0000313" key="13">
    <source>
        <dbReference type="EnsemblPlants" id="AES71587"/>
    </source>
</evidence>
<organism evidence="11 14">
    <name type="scientific">Medicago truncatula</name>
    <name type="common">Barrel medic</name>
    <name type="synonym">Medicago tribuloides</name>
    <dbReference type="NCBI Taxonomy" id="3880"/>
    <lineage>
        <taxon>Eukaryota</taxon>
        <taxon>Viridiplantae</taxon>
        <taxon>Streptophyta</taxon>
        <taxon>Embryophyta</taxon>
        <taxon>Tracheophyta</taxon>
        <taxon>Spermatophyta</taxon>
        <taxon>Magnoliopsida</taxon>
        <taxon>eudicotyledons</taxon>
        <taxon>Gunneridae</taxon>
        <taxon>Pentapetalae</taxon>
        <taxon>rosids</taxon>
        <taxon>fabids</taxon>
        <taxon>Fabales</taxon>
        <taxon>Fabaceae</taxon>
        <taxon>Papilionoideae</taxon>
        <taxon>50 kb inversion clade</taxon>
        <taxon>NPAAA clade</taxon>
        <taxon>Hologalegina</taxon>
        <taxon>IRL clade</taxon>
        <taxon>Trifolieae</taxon>
        <taxon>Medicago</taxon>
    </lineage>
</organism>
<evidence type="ECO:0000256" key="6">
    <source>
        <dbReference type="ARBA" id="ARBA00022729"/>
    </source>
</evidence>
<dbReference type="EC" id="3.4.16.-" evidence="10"/>
<protein>
    <recommendedName>
        <fullName evidence="10">Carboxypeptidase</fullName>
        <ecNumber evidence="10">3.4.16.-</ecNumber>
    </recommendedName>
</protein>
<dbReference type="SUPFAM" id="SSF53474">
    <property type="entry name" value="alpha/beta-Hydrolases"/>
    <property type="match status" value="1"/>
</dbReference>
<dbReference type="ESTHER" id="medtr-q6w6r6">
    <property type="family name" value="Carboxypeptidase_S10"/>
</dbReference>
<evidence type="ECO:0000256" key="5">
    <source>
        <dbReference type="ARBA" id="ARBA00022670"/>
    </source>
</evidence>
<evidence type="ECO:0000256" key="8">
    <source>
        <dbReference type="ARBA" id="ARBA00023157"/>
    </source>
</evidence>
<evidence type="ECO:0000256" key="4">
    <source>
        <dbReference type="ARBA" id="ARBA00022645"/>
    </source>
</evidence>
<evidence type="ECO:0000256" key="1">
    <source>
        <dbReference type="ARBA" id="ARBA00004613"/>
    </source>
</evidence>
<dbReference type="InterPro" id="IPR029058">
    <property type="entry name" value="AB_hydrolase_fold"/>
</dbReference>
<evidence type="ECO:0000256" key="3">
    <source>
        <dbReference type="ARBA" id="ARBA00022525"/>
    </source>
</evidence>
<dbReference type="GO" id="GO:0005576">
    <property type="term" value="C:extracellular region"/>
    <property type="evidence" value="ECO:0007669"/>
    <property type="project" value="UniProtKB-SubCell"/>
</dbReference>
<keyword evidence="9" id="KW-0325">Glycoprotein</keyword>
<comment type="subcellular location">
    <subcellularLocation>
        <location evidence="1">Secreted</location>
    </subcellularLocation>
</comment>
<evidence type="ECO:0000256" key="9">
    <source>
        <dbReference type="ARBA" id="ARBA00023180"/>
    </source>
</evidence>
<evidence type="ECO:0000256" key="10">
    <source>
        <dbReference type="RuleBase" id="RU361156"/>
    </source>
</evidence>
<keyword evidence="7 10" id="KW-0378">Hydrolase</keyword>
<dbReference type="OrthoDB" id="443318at2759"/>
<reference evidence="13" key="3">
    <citation type="submission" date="2015-04" db="UniProtKB">
        <authorList>
            <consortium name="EnsemblPlants"/>
        </authorList>
    </citation>
    <scope>IDENTIFICATION</scope>
    <source>
        <strain evidence="13">cv. Jemalong A17</strain>
    </source>
</reference>
<dbReference type="KEGG" id="mtr:11432692"/>
<dbReference type="GO" id="GO:0006508">
    <property type="term" value="P:proteolysis"/>
    <property type="evidence" value="ECO:0007669"/>
    <property type="project" value="UniProtKB-KW"/>
</dbReference>
<dbReference type="Gene3D" id="6.10.250.940">
    <property type="match status" value="1"/>
</dbReference>
<evidence type="ECO:0000313" key="15">
    <source>
        <dbReference type="Proteomes" id="UP000265566"/>
    </source>
</evidence>
<dbReference type="PROSITE" id="PS00560">
    <property type="entry name" value="CARBOXYPEPT_SER_HIS"/>
    <property type="match status" value="1"/>
</dbReference>
<reference evidence="15" key="4">
    <citation type="journal article" date="2018" name="Nat. Plants">
        <title>Whole-genome landscape of Medicago truncatula symbiotic genes.</title>
        <authorList>
            <person name="Pecrix Y."/>
            <person name="Staton S.E."/>
            <person name="Sallet E."/>
            <person name="Lelandais-Briere C."/>
            <person name="Moreau S."/>
            <person name="Carrere S."/>
            <person name="Blein T."/>
            <person name="Jardinaud M.F."/>
            <person name="Latrasse D."/>
            <person name="Zouine M."/>
            <person name="Zahm M."/>
            <person name="Kreplak J."/>
            <person name="Mayjonade B."/>
            <person name="Satge C."/>
            <person name="Perez M."/>
            <person name="Cauet S."/>
            <person name="Marande W."/>
            <person name="Chantry-Darmon C."/>
            <person name="Lopez-Roques C."/>
            <person name="Bouchez O."/>
            <person name="Berard A."/>
            <person name="Debelle F."/>
            <person name="Munos S."/>
            <person name="Bendahmane A."/>
            <person name="Berges H."/>
            <person name="Niebel A."/>
            <person name="Buitink J."/>
            <person name="Frugier F."/>
            <person name="Benhamed M."/>
            <person name="Crespi M."/>
            <person name="Gouzy J."/>
            <person name="Gamas P."/>
        </authorList>
    </citation>
    <scope>NUCLEOTIDE SEQUENCE [LARGE SCALE GENOMIC DNA]</scope>
    <source>
        <strain evidence="15">cv. Jemalong A17</strain>
    </source>
</reference>
<proteinExistence type="inferred from homology"/>
<dbReference type="Gene3D" id="3.40.50.1820">
    <property type="entry name" value="alpha/beta hydrolase"/>
    <property type="match status" value="1"/>
</dbReference>
<evidence type="ECO:0000313" key="12">
    <source>
        <dbReference type="EMBL" id="RHN68888.1"/>
    </source>
</evidence>
<keyword evidence="6 10" id="KW-0732">Signal</keyword>
<dbReference type="EMBL" id="CM001219">
    <property type="protein sequence ID" value="AES71587.1"/>
    <property type="molecule type" value="Genomic_DNA"/>
</dbReference>
<dbReference type="InterPro" id="IPR018202">
    <property type="entry name" value="Ser_caboxypep_ser_AS"/>
</dbReference>
<comment type="similarity">
    <text evidence="2 10">Belongs to the peptidase S10 family.</text>
</comment>
<dbReference type="OMA" id="IQSHESH"/>
<dbReference type="PaxDb" id="3880-AES62490"/>
<dbReference type="Proteomes" id="UP000265566">
    <property type="component" value="Chromosome 3"/>
</dbReference>
<name>G7J643_MEDTR</name>
<feature type="chain" id="PRO_5014485583" description="Carboxypeptidase" evidence="10">
    <location>
        <begin position="26"/>
        <end position="495"/>
    </location>
</feature>
<dbReference type="Gramene" id="rna17304">
    <property type="protein sequence ID" value="RHN68888.1"/>
    <property type="gene ID" value="gene17304"/>
</dbReference>
<dbReference type="Gene3D" id="3.40.50.11320">
    <property type="match status" value="1"/>
</dbReference>
<dbReference type="GO" id="GO:0004185">
    <property type="term" value="F:serine-type carboxypeptidase activity"/>
    <property type="evidence" value="ECO:0000318"/>
    <property type="project" value="GO_Central"/>
</dbReference>
<keyword evidence="5 10" id="KW-0645">Protease</keyword>
<gene>
    <name evidence="13" type="primary">11432692</name>
    <name evidence="11" type="ordered locus">MTR_3g079590</name>
    <name evidence="12" type="ORF">MtrunA17_Chr3g0118851</name>
</gene>
<dbReference type="InterPro" id="IPR033124">
    <property type="entry name" value="Ser_caboxypep_his_AS"/>
</dbReference>
<keyword evidence="3" id="KW-0964">Secreted</keyword>
<dbReference type="Pfam" id="PF00450">
    <property type="entry name" value="Peptidase_S10"/>
    <property type="match status" value="1"/>
</dbReference>
<dbReference type="EMBL" id="PSQE01000003">
    <property type="protein sequence ID" value="RHN68888.1"/>
    <property type="molecule type" value="Genomic_DNA"/>
</dbReference>
<dbReference type="AlphaFoldDB" id="G7J643"/>
<dbReference type="HOGENOM" id="CLU_008523_13_2_1"/>
<evidence type="ECO:0000256" key="7">
    <source>
        <dbReference type="ARBA" id="ARBA00022801"/>
    </source>
</evidence>
<dbReference type="Proteomes" id="UP000002051">
    <property type="component" value="Chromosome 3"/>
</dbReference>
<feature type="signal peptide" evidence="10">
    <location>
        <begin position="1"/>
        <end position="25"/>
    </location>
</feature>
<dbReference type="FunFam" id="3.40.50.1820:FF:000030">
    <property type="entry name" value="Carboxypeptidase"/>
    <property type="match status" value="1"/>
</dbReference>
<dbReference type="PRINTS" id="PR00724">
    <property type="entry name" value="CRBOXYPTASEC"/>
</dbReference>
<accession>G7J643</accession>
<dbReference type="FunFam" id="3.40.50.11320:FF:000001">
    <property type="entry name" value="Carboxypeptidase"/>
    <property type="match status" value="1"/>
</dbReference>
<keyword evidence="14" id="KW-1185">Reference proteome</keyword>
<dbReference type="PROSITE" id="PS00131">
    <property type="entry name" value="CARBOXYPEPT_SER_SER"/>
    <property type="match status" value="1"/>
</dbReference>
<dbReference type="PANTHER" id="PTHR11802:SF459">
    <property type="entry name" value="SERINE CARBOXYPEPTIDASE 1"/>
    <property type="match status" value="1"/>
</dbReference>
<dbReference type="FunFam" id="3.40.50.12670:FF:000002">
    <property type="entry name" value="Carboxypeptidase"/>
    <property type="match status" value="1"/>
</dbReference>
<dbReference type="PANTHER" id="PTHR11802">
    <property type="entry name" value="SERINE PROTEASE FAMILY S10 SERINE CARBOXYPEPTIDASE"/>
    <property type="match status" value="1"/>
</dbReference>
<evidence type="ECO:0000313" key="11">
    <source>
        <dbReference type="EMBL" id="AES71587.1"/>
    </source>
</evidence>
<dbReference type="eggNOG" id="KOG1282">
    <property type="taxonomic scope" value="Eukaryota"/>
</dbReference>
<evidence type="ECO:0000313" key="14">
    <source>
        <dbReference type="Proteomes" id="UP000002051"/>
    </source>
</evidence>
<keyword evidence="4 10" id="KW-0121">Carboxypeptidase</keyword>